<reference evidence="4" key="1">
    <citation type="journal article" date="2018" name="J. Anim. Genet.">
        <title>Acquired interbacterial defense systems protect against interspecies antagonism in the human gut microbiome.</title>
        <authorList>
            <person name="Ross B.D."/>
            <person name="Verster A.J."/>
            <person name="Radey M.C."/>
            <person name="Schmidtke D.T."/>
            <person name="Pope C.E."/>
            <person name="Hoffman L.R."/>
            <person name="Hajjar A."/>
            <person name="Peterson S.B."/>
            <person name="Borenstein E."/>
            <person name="Mougous J."/>
        </authorList>
    </citation>
    <scope>NUCLEOTIDE SEQUENCE [LARGE SCALE GENOMIC DNA]</scope>
    <source>
        <strain evidence="4">3725 D1 iv</strain>
    </source>
</reference>
<evidence type="ECO:0000259" key="2">
    <source>
        <dbReference type="PROSITE" id="PS51175"/>
    </source>
</evidence>
<protein>
    <recommendedName>
        <fullName evidence="2">CBM6 domain-containing protein</fullName>
    </recommendedName>
</protein>
<gene>
    <name evidence="3" type="ORF">DYI28_14705</name>
</gene>
<dbReference type="EMBL" id="CP041395">
    <property type="protein sequence ID" value="QDM09866.1"/>
    <property type="molecule type" value="Genomic_DNA"/>
</dbReference>
<dbReference type="Gene3D" id="2.60.120.260">
    <property type="entry name" value="Galactose-binding domain-like"/>
    <property type="match status" value="1"/>
</dbReference>
<name>A0AAP9DJZ5_BACOV</name>
<evidence type="ECO:0000313" key="4">
    <source>
        <dbReference type="Proteomes" id="UP000318823"/>
    </source>
</evidence>
<evidence type="ECO:0000313" key="3">
    <source>
        <dbReference type="EMBL" id="QDM09866.1"/>
    </source>
</evidence>
<keyword evidence="1" id="KW-0732">Signal</keyword>
<dbReference type="Proteomes" id="UP000318823">
    <property type="component" value="Chromosome"/>
</dbReference>
<evidence type="ECO:0000256" key="1">
    <source>
        <dbReference type="SAM" id="SignalP"/>
    </source>
</evidence>
<dbReference type="InterPro" id="IPR005084">
    <property type="entry name" value="CBM6"/>
</dbReference>
<dbReference type="PROSITE" id="PS51175">
    <property type="entry name" value="CBM6"/>
    <property type="match status" value="1"/>
</dbReference>
<accession>A0AAP9DJZ5</accession>
<feature type="domain" description="CBM6" evidence="2">
    <location>
        <begin position="14"/>
        <end position="137"/>
    </location>
</feature>
<feature type="chain" id="PRO_5042825769" description="CBM6 domain-containing protein" evidence="1">
    <location>
        <begin position="26"/>
        <end position="137"/>
    </location>
</feature>
<dbReference type="InterPro" id="IPR008979">
    <property type="entry name" value="Galactose-bd-like_sf"/>
</dbReference>
<sequence>MKGYPQYLWFVVLALLLVCTGCSNEGETEDDNNQHVKVEGFYVKGLENVNARVEFDVEVDAAGIYTLHVMGYNYSKGTATCSLYVNGQKQSQLGFQEQSNWSEKVVQVSLAAGINQIAFQRDAGDNGQFYLDYIEID</sequence>
<dbReference type="AlphaFoldDB" id="A0AAP9DJZ5"/>
<dbReference type="SUPFAM" id="SSF49785">
    <property type="entry name" value="Galactose-binding domain-like"/>
    <property type="match status" value="1"/>
</dbReference>
<organism evidence="3 4">
    <name type="scientific">Bacteroides ovatus</name>
    <dbReference type="NCBI Taxonomy" id="28116"/>
    <lineage>
        <taxon>Bacteria</taxon>
        <taxon>Pseudomonadati</taxon>
        <taxon>Bacteroidota</taxon>
        <taxon>Bacteroidia</taxon>
        <taxon>Bacteroidales</taxon>
        <taxon>Bacteroidaceae</taxon>
        <taxon>Bacteroides</taxon>
    </lineage>
</organism>
<dbReference type="RefSeq" id="WP_032844197.1">
    <property type="nucleotide sequence ID" value="NZ_CAXSRA010000027.1"/>
</dbReference>
<proteinExistence type="predicted"/>
<dbReference type="Pfam" id="PF16990">
    <property type="entry name" value="CBM_35"/>
    <property type="match status" value="1"/>
</dbReference>
<dbReference type="GO" id="GO:0030246">
    <property type="term" value="F:carbohydrate binding"/>
    <property type="evidence" value="ECO:0007669"/>
    <property type="project" value="InterPro"/>
</dbReference>
<feature type="signal peptide" evidence="1">
    <location>
        <begin position="1"/>
        <end position="25"/>
    </location>
</feature>